<dbReference type="SUPFAM" id="SSF55816">
    <property type="entry name" value="5'-nucleotidase (syn. UDP-sugar hydrolase), C-terminal domain"/>
    <property type="match status" value="1"/>
</dbReference>
<keyword evidence="5" id="KW-1185">Reference proteome</keyword>
<dbReference type="Proteomes" id="UP000677611">
    <property type="component" value="Unassembled WGS sequence"/>
</dbReference>
<evidence type="ECO:0000259" key="2">
    <source>
        <dbReference type="Pfam" id="PF00149"/>
    </source>
</evidence>
<dbReference type="PANTHER" id="PTHR11575:SF23">
    <property type="entry name" value="5-NUCLEOTIDASE FAMILY PROTEIN"/>
    <property type="match status" value="1"/>
</dbReference>
<dbReference type="InterPro" id="IPR004843">
    <property type="entry name" value="Calcineurin-like_PHP"/>
</dbReference>
<dbReference type="InterPro" id="IPR006179">
    <property type="entry name" value="5_nucleotidase/apyrase"/>
</dbReference>
<organism evidence="4 5">
    <name type="scientific">Bacillus arachidis</name>
    <dbReference type="NCBI Taxonomy" id="2819290"/>
    <lineage>
        <taxon>Bacteria</taxon>
        <taxon>Bacillati</taxon>
        <taxon>Bacillota</taxon>
        <taxon>Bacilli</taxon>
        <taxon>Bacillales</taxon>
        <taxon>Bacillaceae</taxon>
        <taxon>Bacillus</taxon>
    </lineage>
</organism>
<dbReference type="EMBL" id="JAGDQJ010000001">
    <property type="protein sequence ID" value="MBO1623741.1"/>
    <property type="molecule type" value="Genomic_DNA"/>
</dbReference>
<sequence length="463" mass="52692">MHLYHTNDIHSHFENWPRISRFVQEEKKRRQKAGESVFTLDIGDHVDRFHRITEATNGQGNTKLLNEALYDYVTIGNNEGITLAKDHLEHLYGEANFEVLVANLFERDGTRPHWAKPYTLHTTTEGIRVAFIGLTVAYPDFYEMLGWHIEDPMIHLESILAEVKDKAHITVVLSHLGKSADEYMAENYDIDVILGAHTHHLFERSVLVNGTLLCCCEKWGRYVGHVQLTVDKETGQVLKKDGRAIKTERLSAYSKPLSTIEMLQEESKNIMAEPVIELKEPLPIDWFKETPFASMLASALKEWCNAEVGMVNAGVLLEGLKEGIVTRGDIHRICPHPINPCALQVSGKVLREVILKARRPNMEQLEVKGLGFRGKVMGKMIYDGLEVIPDKIPGNKILLEDVLINGESLELERIYTVGTIDMFTFGYLYPELSTLSEKQYYMPELLRDVLTEMLITHNSSIKL</sequence>
<dbReference type="InterPro" id="IPR008334">
    <property type="entry name" value="5'-Nucleotdase_C"/>
</dbReference>
<proteinExistence type="predicted"/>
<evidence type="ECO:0000313" key="5">
    <source>
        <dbReference type="Proteomes" id="UP000677611"/>
    </source>
</evidence>
<gene>
    <name evidence="4" type="ORF">J4P90_00500</name>
</gene>
<reference evidence="4 5" key="1">
    <citation type="submission" date="2021-03" db="EMBL/GenBank/DDBJ databases">
        <title>Identification of novel Bacillus strains.</title>
        <authorList>
            <person name="Xiao Z."/>
            <person name="Li Y."/>
            <person name="Shen J."/>
        </authorList>
    </citation>
    <scope>NUCLEOTIDE SEQUENCE [LARGE SCALE GENOMIC DNA]</scope>
    <source>
        <strain evidence="4 5">SY8</strain>
    </source>
</reference>
<name>A0ABS3NS34_9BACI</name>
<dbReference type="Gene3D" id="3.90.780.10">
    <property type="entry name" value="5'-Nucleotidase, C-terminal domain"/>
    <property type="match status" value="1"/>
</dbReference>
<dbReference type="Pfam" id="PF00149">
    <property type="entry name" value="Metallophos"/>
    <property type="match status" value="1"/>
</dbReference>
<keyword evidence="1" id="KW-0732">Signal</keyword>
<evidence type="ECO:0000259" key="3">
    <source>
        <dbReference type="Pfam" id="PF02872"/>
    </source>
</evidence>
<comment type="caution">
    <text evidence="4">The sequence shown here is derived from an EMBL/GenBank/DDBJ whole genome shotgun (WGS) entry which is preliminary data.</text>
</comment>
<dbReference type="InterPro" id="IPR011240">
    <property type="entry name" value="Pesterase_YunD"/>
</dbReference>
<feature type="domain" description="Calcineurin-like phosphoesterase" evidence="2">
    <location>
        <begin position="1"/>
        <end position="200"/>
    </location>
</feature>
<dbReference type="CDD" id="cd00845">
    <property type="entry name" value="MPP_UshA_N_like"/>
    <property type="match status" value="1"/>
</dbReference>
<dbReference type="InterPro" id="IPR036907">
    <property type="entry name" value="5'-Nucleotdase_C_sf"/>
</dbReference>
<dbReference type="PIRSF" id="PIRSF036361">
    <property type="entry name" value="YunD"/>
    <property type="match status" value="1"/>
</dbReference>
<accession>A0ABS3NS34</accession>
<dbReference type="PANTHER" id="PTHR11575">
    <property type="entry name" value="5'-NUCLEOTIDASE-RELATED"/>
    <property type="match status" value="1"/>
</dbReference>
<dbReference type="InterPro" id="IPR029052">
    <property type="entry name" value="Metallo-depent_PP-like"/>
</dbReference>
<feature type="domain" description="5'-Nucleotidase C-terminal" evidence="3">
    <location>
        <begin position="286"/>
        <end position="421"/>
    </location>
</feature>
<dbReference type="Gene3D" id="3.60.21.10">
    <property type="match status" value="1"/>
</dbReference>
<evidence type="ECO:0000256" key="1">
    <source>
        <dbReference type="ARBA" id="ARBA00022729"/>
    </source>
</evidence>
<protein>
    <submittedName>
        <fullName evidence="4">Bifunctional metallophosphatase/5'-nucleotidase</fullName>
    </submittedName>
</protein>
<dbReference type="SUPFAM" id="SSF56300">
    <property type="entry name" value="Metallo-dependent phosphatases"/>
    <property type="match status" value="1"/>
</dbReference>
<evidence type="ECO:0000313" key="4">
    <source>
        <dbReference type="EMBL" id="MBO1623741.1"/>
    </source>
</evidence>
<dbReference type="Pfam" id="PF02872">
    <property type="entry name" value="5_nucleotid_C"/>
    <property type="match status" value="1"/>
</dbReference>